<evidence type="ECO:0000313" key="2">
    <source>
        <dbReference type="EMBL" id="AGS51859.1"/>
    </source>
</evidence>
<sequence length="148" mass="16918">MLPLNRLRKGVVFFAFLLLFFVFYRLLFFKTKADIVLLEDDTPSVTTEMCLLVTANGPMSVDTIFSLKDNVNKIFAYSFLGAGLNTADTVWHQWYYGSDLIKKIVCMPEKAACHSSLSADSLQEGDWSVDTRRNGILLNIRQFTIERF</sequence>
<protein>
    <submittedName>
        <fullName evidence="2">Uncharacterized protein</fullName>
    </submittedName>
</protein>
<feature type="transmembrane region" description="Helical" evidence="1">
    <location>
        <begin position="12"/>
        <end position="29"/>
    </location>
</feature>
<reference evidence="2" key="1">
    <citation type="submission" date="2012-03" db="EMBL/GenBank/DDBJ databases">
        <title>Functional metagenomics reveals considerable lignocellulase gene clusters in the gut microbiome of a wood-feeding higher termite.</title>
        <authorList>
            <person name="Liu N."/>
        </authorList>
    </citation>
    <scope>NUCLEOTIDE SEQUENCE</scope>
</reference>
<keyword evidence="1" id="KW-0812">Transmembrane</keyword>
<name>A0A806KGD4_9BACT</name>
<evidence type="ECO:0000256" key="1">
    <source>
        <dbReference type="SAM" id="Phobius"/>
    </source>
</evidence>
<organism evidence="2">
    <name type="scientific">uncultured bacterium contig00117</name>
    <dbReference type="NCBI Taxonomy" id="1181578"/>
    <lineage>
        <taxon>Bacteria</taxon>
        <taxon>environmental samples</taxon>
    </lineage>
</organism>
<proteinExistence type="predicted"/>
<keyword evidence="1" id="KW-1133">Transmembrane helix</keyword>
<accession>A0A806KGD4</accession>
<dbReference type="AlphaFoldDB" id="A0A806KGD4"/>
<keyword evidence="1" id="KW-0472">Membrane</keyword>
<dbReference type="EMBL" id="JQ844173">
    <property type="protein sequence ID" value="AGS51859.1"/>
    <property type="molecule type" value="Genomic_DNA"/>
</dbReference>